<dbReference type="InterPro" id="IPR006218">
    <property type="entry name" value="DAHP1/KDSA"/>
</dbReference>
<dbReference type="STRING" id="1562698.DESAMIL20_1687"/>
<dbReference type="NCBIfam" id="NF003543">
    <property type="entry name" value="PRK05198.1"/>
    <property type="match status" value="1"/>
</dbReference>
<comment type="subcellular location">
    <subcellularLocation>
        <location evidence="1">Cytoplasm</location>
    </subcellularLocation>
</comment>
<dbReference type="Proteomes" id="UP000194141">
    <property type="component" value="Unassembled WGS sequence"/>
</dbReference>
<gene>
    <name evidence="10" type="ORF">DESAMIL20_1687</name>
</gene>
<keyword evidence="7 10" id="KW-0808">Transferase</keyword>
<dbReference type="EMBL" id="MDSU01000018">
    <property type="protein sequence ID" value="OSS42134.1"/>
    <property type="molecule type" value="Genomic_DNA"/>
</dbReference>
<keyword evidence="11" id="KW-1185">Reference proteome</keyword>
<dbReference type="UniPathway" id="UPA00357">
    <property type="reaction ID" value="UER00474"/>
</dbReference>
<evidence type="ECO:0000256" key="3">
    <source>
        <dbReference type="ARBA" id="ARBA00004845"/>
    </source>
</evidence>
<comment type="similarity">
    <text evidence="4">Belongs to the KdsA family.</text>
</comment>
<comment type="catalytic activity">
    <reaction evidence="8">
        <text>D-arabinose 5-phosphate + phosphoenolpyruvate + H2O = 3-deoxy-alpha-D-manno-2-octulosonate-8-phosphate + phosphate</text>
        <dbReference type="Rhea" id="RHEA:14053"/>
        <dbReference type="ChEBI" id="CHEBI:15377"/>
        <dbReference type="ChEBI" id="CHEBI:43474"/>
        <dbReference type="ChEBI" id="CHEBI:57693"/>
        <dbReference type="ChEBI" id="CHEBI:58702"/>
        <dbReference type="ChEBI" id="CHEBI:85985"/>
        <dbReference type="EC" id="2.5.1.55"/>
    </reaction>
</comment>
<dbReference type="UniPathway" id="UPA00030"/>
<reference evidence="10 11" key="1">
    <citation type="journal article" date="2017" name="Front. Microbiol.">
        <title>Genome Sequence of Desulfurella amilsii Strain TR1 and Comparative Genomics of Desulfurellaceae Family.</title>
        <authorList>
            <person name="Florentino A.P."/>
            <person name="Stams A.J."/>
            <person name="Sanchez-Andrea I."/>
        </authorList>
    </citation>
    <scope>NUCLEOTIDE SEQUENCE [LARGE SCALE GENOMIC DNA]</scope>
    <source>
        <strain evidence="10 11">TR1</strain>
    </source>
</reference>
<evidence type="ECO:0000256" key="4">
    <source>
        <dbReference type="ARBA" id="ARBA00010499"/>
    </source>
</evidence>
<keyword evidence="6" id="KW-0963">Cytoplasm</keyword>
<evidence type="ECO:0000256" key="2">
    <source>
        <dbReference type="ARBA" id="ARBA00004756"/>
    </source>
</evidence>
<evidence type="ECO:0000313" key="10">
    <source>
        <dbReference type="EMBL" id="OSS42134.1"/>
    </source>
</evidence>
<dbReference type="EC" id="2.5.1.55" evidence="5"/>
<dbReference type="GO" id="GO:0005737">
    <property type="term" value="C:cytoplasm"/>
    <property type="evidence" value="ECO:0007669"/>
    <property type="project" value="UniProtKB-SubCell"/>
</dbReference>
<evidence type="ECO:0000256" key="6">
    <source>
        <dbReference type="ARBA" id="ARBA00022490"/>
    </source>
</evidence>
<dbReference type="InterPro" id="IPR013785">
    <property type="entry name" value="Aldolase_TIM"/>
</dbReference>
<dbReference type="Gene3D" id="3.20.20.70">
    <property type="entry name" value="Aldolase class I"/>
    <property type="match status" value="1"/>
</dbReference>
<organism evidence="10 11">
    <name type="scientific">Desulfurella amilsii</name>
    <dbReference type="NCBI Taxonomy" id="1562698"/>
    <lineage>
        <taxon>Bacteria</taxon>
        <taxon>Pseudomonadati</taxon>
        <taxon>Campylobacterota</taxon>
        <taxon>Desulfurellia</taxon>
        <taxon>Desulfurellales</taxon>
        <taxon>Desulfurellaceae</taxon>
        <taxon>Desulfurella</taxon>
    </lineage>
</organism>
<comment type="caution">
    <text evidence="10">The sequence shown here is derived from an EMBL/GenBank/DDBJ whole genome shotgun (WGS) entry which is preliminary data.</text>
</comment>
<comment type="pathway">
    <text evidence="2">Bacterial outer membrane biogenesis; lipopolysaccharide biosynthesis.</text>
</comment>
<dbReference type="SUPFAM" id="SSF51569">
    <property type="entry name" value="Aldolase"/>
    <property type="match status" value="1"/>
</dbReference>
<dbReference type="RefSeq" id="WP_204218585.1">
    <property type="nucleotide sequence ID" value="NZ_MDSU01000018.1"/>
</dbReference>
<proteinExistence type="inferred from homology"/>
<sequence length="262" mass="29344">MENFFIAGPCVIESEKIVLTIAEKLKRLSEKFNIEIIFKASFDKANRSSIDSYRGVSIYKGMEILAKVKETFNVRLTTDIHLPDQADIVKDTIDVIQIPAFLCRQTDLLVAAAKTKRIVNIKKGQFMAPWDMKYAIEKVANSGNNNIWLTERGSSFGYNNLVVDFRGMLIMKELGIPVIYDATHSMQLPGSAKSSLGTPQYAQILAKAAASIGVDGLFFETHINPKEALSDASNMISLDEFENAIPEILEHWHISKKYEAHL</sequence>
<accession>A0A1X4XX86</accession>
<evidence type="ECO:0000259" key="9">
    <source>
        <dbReference type="Pfam" id="PF00793"/>
    </source>
</evidence>
<dbReference type="NCBIfam" id="TIGR01362">
    <property type="entry name" value="KDO8P_synth"/>
    <property type="match status" value="1"/>
</dbReference>
<dbReference type="GO" id="GO:0008676">
    <property type="term" value="F:3-deoxy-8-phosphooctulonate synthase activity"/>
    <property type="evidence" value="ECO:0007669"/>
    <property type="project" value="UniProtKB-EC"/>
</dbReference>
<dbReference type="GO" id="GO:0009103">
    <property type="term" value="P:lipopolysaccharide biosynthetic process"/>
    <property type="evidence" value="ECO:0007669"/>
    <property type="project" value="UniProtKB-UniPathway"/>
</dbReference>
<evidence type="ECO:0000256" key="1">
    <source>
        <dbReference type="ARBA" id="ARBA00004496"/>
    </source>
</evidence>
<dbReference type="PANTHER" id="PTHR21057">
    <property type="entry name" value="PHOSPHO-2-DEHYDRO-3-DEOXYHEPTONATE ALDOLASE"/>
    <property type="match status" value="1"/>
</dbReference>
<evidence type="ECO:0000313" key="11">
    <source>
        <dbReference type="Proteomes" id="UP000194141"/>
    </source>
</evidence>
<evidence type="ECO:0000256" key="7">
    <source>
        <dbReference type="ARBA" id="ARBA00022679"/>
    </source>
</evidence>
<evidence type="ECO:0000256" key="5">
    <source>
        <dbReference type="ARBA" id="ARBA00012693"/>
    </source>
</evidence>
<dbReference type="AlphaFoldDB" id="A0A1X4XX86"/>
<dbReference type="Pfam" id="PF00793">
    <property type="entry name" value="DAHP_synth_1"/>
    <property type="match status" value="1"/>
</dbReference>
<comment type="pathway">
    <text evidence="3">Carbohydrate biosynthesis; 3-deoxy-D-manno-octulosonate biosynthesis; 3-deoxy-D-manno-octulosonate from D-ribulose 5-phosphate: step 2/3.</text>
</comment>
<protein>
    <recommendedName>
        <fullName evidence="5">3-deoxy-8-phosphooctulonate synthase</fullName>
        <ecNumber evidence="5">2.5.1.55</ecNumber>
    </recommendedName>
</protein>
<evidence type="ECO:0000256" key="8">
    <source>
        <dbReference type="ARBA" id="ARBA00049112"/>
    </source>
</evidence>
<feature type="domain" description="DAHP synthetase I/KDSA" evidence="9">
    <location>
        <begin position="4"/>
        <end position="243"/>
    </location>
</feature>
<dbReference type="InterPro" id="IPR006269">
    <property type="entry name" value="KDO8P_synthase"/>
</dbReference>
<name>A0A1X4XX86_9BACT</name>